<proteinExistence type="predicted"/>
<dbReference type="EMBL" id="LS483476">
    <property type="protein sequence ID" value="SQI53622.1"/>
    <property type="molecule type" value="Genomic_DNA"/>
</dbReference>
<dbReference type="RefSeq" id="WP_066135876.1">
    <property type="nucleotide sequence ID" value="NZ_CBCSGM010000001.1"/>
</dbReference>
<dbReference type="AlphaFoldDB" id="A0A2X4W3W9"/>
<gene>
    <name evidence="1" type="ORF">NCTC4824_00992</name>
</gene>
<name>A0A2X4W3W9_LEDLE</name>
<dbReference type="STRING" id="1348624.GCA_001591545_00092"/>
<keyword evidence="2" id="KW-1185">Reference proteome</keyword>
<evidence type="ECO:0000313" key="1">
    <source>
        <dbReference type="EMBL" id="SQI53622.1"/>
    </source>
</evidence>
<sequence>MNCFCESGKTYELKIEGDVGADPFWCDICGCNLNTEDVPISGELAEELSSWAINYGEWIDWEKDRLLSNGLEMEDDFNRIGVALTKKVLQEIGDIYNVKYSPAKSTSFY</sequence>
<dbReference type="Proteomes" id="UP000249134">
    <property type="component" value="Chromosome 1"/>
</dbReference>
<organism evidence="1 2">
    <name type="scientific">Lederbergia lenta</name>
    <name type="common">Bacillus lentus</name>
    <dbReference type="NCBI Taxonomy" id="1467"/>
    <lineage>
        <taxon>Bacteria</taxon>
        <taxon>Bacillati</taxon>
        <taxon>Bacillota</taxon>
        <taxon>Bacilli</taxon>
        <taxon>Bacillales</taxon>
        <taxon>Bacillaceae</taxon>
        <taxon>Lederbergia</taxon>
    </lineage>
</organism>
<accession>A0A2X4W3W9</accession>
<dbReference type="KEGG" id="blen:NCTC4824_00992"/>
<reference evidence="1 2" key="1">
    <citation type="submission" date="2018-06" db="EMBL/GenBank/DDBJ databases">
        <authorList>
            <consortium name="Pathogen Informatics"/>
            <person name="Doyle S."/>
        </authorList>
    </citation>
    <scope>NUCLEOTIDE SEQUENCE [LARGE SCALE GENOMIC DNA]</scope>
    <source>
        <strain evidence="1 2">NCTC4824</strain>
    </source>
</reference>
<protein>
    <submittedName>
        <fullName evidence="1">Uncharacterized protein</fullName>
    </submittedName>
</protein>
<evidence type="ECO:0000313" key="2">
    <source>
        <dbReference type="Proteomes" id="UP000249134"/>
    </source>
</evidence>